<dbReference type="Proteomes" id="UP000265798">
    <property type="component" value="Unassembled WGS sequence"/>
</dbReference>
<accession>A0A396Z5P8</accession>
<gene>
    <name evidence="2" type="ORF">DLM75_10375</name>
</gene>
<name>A0A396Z5P8_9LEPT</name>
<comment type="caution">
    <text evidence="2">The sequence shown here is derived from an EMBL/GenBank/DDBJ whole genome shotgun (WGS) entry which is preliminary data.</text>
</comment>
<evidence type="ECO:0000256" key="1">
    <source>
        <dbReference type="SAM" id="MobiDB-lite"/>
    </source>
</evidence>
<feature type="region of interest" description="Disordered" evidence="1">
    <location>
        <begin position="44"/>
        <end position="70"/>
    </location>
</feature>
<sequence>MLNRITRPEGGIGRFRPKWPKCRSVKKFVFVPENDWKELQRSYKKVTTHSSISKKSREPENGTQGSENIAVSDNVNTFYDSY</sequence>
<protein>
    <submittedName>
        <fullName evidence="2">Uncharacterized protein</fullName>
    </submittedName>
</protein>
<dbReference type="AlphaFoldDB" id="A0A396Z5P8"/>
<organism evidence="2 3">
    <name type="scientific">Leptospira stimsonii</name>
    <dbReference type="NCBI Taxonomy" id="2202203"/>
    <lineage>
        <taxon>Bacteria</taxon>
        <taxon>Pseudomonadati</taxon>
        <taxon>Spirochaetota</taxon>
        <taxon>Spirochaetia</taxon>
        <taxon>Leptospirales</taxon>
        <taxon>Leptospiraceae</taxon>
        <taxon>Leptospira</taxon>
    </lineage>
</organism>
<dbReference type="EMBL" id="QHCT01000002">
    <property type="protein sequence ID" value="RHX90779.1"/>
    <property type="molecule type" value="Genomic_DNA"/>
</dbReference>
<feature type="compositionally biased region" description="Polar residues" evidence="1">
    <location>
        <begin position="61"/>
        <end position="70"/>
    </location>
</feature>
<evidence type="ECO:0000313" key="2">
    <source>
        <dbReference type="EMBL" id="RHX90779.1"/>
    </source>
</evidence>
<proteinExistence type="predicted"/>
<evidence type="ECO:0000313" key="3">
    <source>
        <dbReference type="Proteomes" id="UP000265798"/>
    </source>
</evidence>
<reference evidence="3" key="1">
    <citation type="submission" date="2018-05" db="EMBL/GenBank/DDBJ databases">
        <title>Leptospira yasudae sp. nov. and Leptospira stimsonii sp. nov., two pathogenic species of the genus Leptospira isolated from environmental sources.</title>
        <authorList>
            <person name="Casanovas-Massana A."/>
            <person name="Hamond C."/>
            <person name="Santos L.A."/>
            <person name="Hacker K.P."/>
            <person name="Balassiano I."/>
            <person name="Medeiros M.A."/>
            <person name="Reis M.G."/>
            <person name="Ko A.I."/>
            <person name="Wunder E.A."/>
        </authorList>
    </citation>
    <scope>NUCLEOTIDE SEQUENCE [LARGE SCALE GENOMIC DNA]</scope>
    <source>
        <strain evidence="3">Yale</strain>
    </source>
</reference>